<dbReference type="EMBL" id="CP026652">
    <property type="protein sequence ID" value="AVH55159.1"/>
    <property type="molecule type" value="Genomic_DNA"/>
</dbReference>
<gene>
    <name evidence="2" type="ORF">C4B68_04360</name>
</gene>
<dbReference type="InterPro" id="IPR050509">
    <property type="entry name" value="CoA-transferase_III"/>
</dbReference>
<evidence type="ECO:0000313" key="3">
    <source>
        <dbReference type="Proteomes" id="UP000238413"/>
    </source>
</evidence>
<keyword evidence="3" id="KW-1185">Reference proteome</keyword>
<name>A0ABM6SLU7_9ACTN</name>
<evidence type="ECO:0000256" key="1">
    <source>
        <dbReference type="SAM" id="MobiDB-lite"/>
    </source>
</evidence>
<sequence>MNYRAVAARNPCLVYAHAQGFRSDSDQAGNAAYDETLQAASGPAEIASRAPGTPMVLPSSLADKIAGLTILCSVLAALAHRGRTGQGRHIEIPMTETLRAFNLEGHADEPVEGPTGLPPSTLQARRARRTEDGLAA</sequence>
<reference evidence="2 3" key="1">
    <citation type="submission" date="2018-02" db="EMBL/GenBank/DDBJ databases">
        <title>Complete genome sequence of Streptomyces dengpaensis, the producer of angucyclines.</title>
        <authorList>
            <person name="Yumei L."/>
        </authorList>
    </citation>
    <scope>NUCLEOTIDE SEQUENCE [LARGE SCALE GENOMIC DNA]</scope>
    <source>
        <strain evidence="2 3">XZHG99</strain>
    </source>
</reference>
<dbReference type="Pfam" id="PF02515">
    <property type="entry name" value="CoA_transf_3"/>
    <property type="match status" value="1"/>
</dbReference>
<dbReference type="Proteomes" id="UP000238413">
    <property type="component" value="Chromosome"/>
</dbReference>
<evidence type="ECO:0008006" key="4">
    <source>
        <dbReference type="Google" id="ProtNLM"/>
    </source>
</evidence>
<proteinExistence type="predicted"/>
<dbReference type="PANTHER" id="PTHR48228">
    <property type="entry name" value="SUCCINYL-COA--D-CITRAMALATE COA-TRANSFERASE"/>
    <property type="match status" value="1"/>
</dbReference>
<accession>A0ABM6SLU7</accession>
<dbReference type="PANTHER" id="PTHR48228:SF5">
    <property type="entry name" value="ALPHA-METHYLACYL-COA RACEMASE"/>
    <property type="match status" value="1"/>
</dbReference>
<protein>
    <recommendedName>
        <fullName evidence="4">CoA transferase</fullName>
    </recommendedName>
</protein>
<dbReference type="InterPro" id="IPR023606">
    <property type="entry name" value="CoA-Trfase_III_dom_1_sf"/>
</dbReference>
<organism evidence="2 3">
    <name type="scientific">Streptomyces dengpaensis</name>
    <dbReference type="NCBI Taxonomy" id="2049881"/>
    <lineage>
        <taxon>Bacteria</taxon>
        <taxon>Bacillati</taxon>
        <taxon>Actinomycetota</taxon>
        <taxon>Actinomycetes</taxon>
        <taxon>Kitasatosporales</taxon>
        <taxon>Streptomycetaceae</taxon>
        <taxon>Streptomyces</taxon>
    </lineage>
</organism>
<dbReference type="InterPro" id="IPR003673">
    <property type="entry name" value="CoA-Trfase_fam_III"/>
</dbReference>
<dbReference type="SUPFAM" id="SSF89796">
    <property type="entry name" value="CoA-transferase family III (CaiB/BaiF)"/>
    <property type="match status" value="1"/>
</dbReference>
<feature type="region of interest" description="Disordered" evidence="1">
    <location>
        <begin position="105"/>
        <end position="136"/>
    </location>
</feature>
<dbReference type="Gene3D" id="3.40.50.10540">
    <property type="entry name" value="Crotonobetainyl-coa:carnitine coa-transferase, domain 1"/>
    <property type="match status" value="1"/>
</dbReference>
<evidence type="ECO:0000313" key="2">
    <source>
        <dbReference type="EMBL" id="AVH55159.1"/>
    </source>
</evidence>